<reference evidence="1" key="1">
    <citation type="submission" date="2023-06" db="EMBL/GenBank/DDBJ databases">
        <title>Robiginitalea aurantiacus sp. nov. and Algoriphagus sediminis sp. nov., isolated from coastal sediment.</title>
        <authorList>
            <person name="Zhou Z.Y."/>
            <person name="An J."/>
            <person name="Jia Y.W."/>
            <person name="Du Z.J."/>
        </authorList>
    </citation>
    <scope>NUCLEOTIDE SEQUENCE</scope>
    <source>
        <strain evidence="1">C2-7</strain>
    </source>
</reference>
<sequence>MSRLFIVLISFAALIPKADLSQLRLVGNLYTHFSEFHSGGDHNSAFSAFMSFCAEHYGNMNHEHPDEDEHEQLPFKNITSSGFIVLNKPFAVLPLEIPVQKDQTFPDYIFYTLAIDDSIDHPPTA</sequence>
<evidence type="ECO:0000313" key="1">
    <source>
        <dbReference type="EMBL" id="MDN3204411.1"/>
    </source>
</evidence>
<proteinExistence type="predicted"/>
<dbReference type="Proteomes" id="UP001171916">
    <property type="component" value="Unassembled WGS sequence"/>
</dbReference>
<accession>A0ABT7YD03</accession>
<dbReference type="EMBL" id="JAUEPH010000004">
    <property type="protein sequence ID" value="MDN3204411.1"/>
    <property type="molecule type" value="Genomic_DNA"/>
</dbReference>
<name>A0ABT7YD03_9BACT</name>
<organism evidence="1 2">
    <name type="scientific">Algoriphagus sediminis</name>
    <dbReference type="NCBI Taxonomy" id="3057113"/>
    <lineage>
        <taxon>Bacteria</taxon>
        <taxon>Pseudomonadati</taxon>
        <taxon>Bacteroidota</taxon>
        <taxon>Cytophagia</taxon>
        <taxon>Cytophagales</taxon>
        <taxon>Cyclobacteriaceae</taxon>
        <taxon>Algoriphagus</taxon>
    </lineage>
</organism>
<comment type="caution">
    <text evidence="1">The sequence shown here is derived from an EMBL/GenBank/DDBJ whole genome shotgun (WGS) entry which is preliminary data.</text>
</comment>
<gene>
    <name evidence="1" type="ORF">QVH07_09635</name>
</gene>
<protein>
    <submittedName>
        <fullName evidence="1">Uncharacterized protein</fullName>
    </submittedName>
</protein>
<dbReference type="RefSeq" id="WP_289999966.1">
    <property type="nucleotide sequence ID" value="NZ_JAUEPH010000004.1"/>
</dbReference>
<keyword evidence="2" id="KW-1185">Reference proteome</keyword>
<evidence type="ECO:0000313" key="2">
    <source>
        <dbReference type="Proteomes" id="UP001171916"/>
    </source>
</evidence>